<organism evidence="1 2">
    <name type="scientific">Eubacterium ventriosum</name>
    <dbReference type="NCBI Taxonomy" id="39496"/>
    <lineage>
        <taxon>Bacteria</taxon>
        <taxon>Bacillati</taxon>
        <taxon>Bacillota</taxon>
        <taxon>Clostridia</taxon>
        <taxon>Eubacteriales</taxon>
        <taxon>Eubacteriaceae</taxon>
        <taxon>Eubacterium</taxon>
    </lineage>
</organism>
<protein>
    <recommendedName>
        <fullName evidence="3">SynChlorMet cassette protein ScmC</fullName>
    </recommendedName>
</protein>
<dbReference type="RefSeq" id="WP_117970535.1">
    <property type="nucleotide sequence ID" value="NZ_CAUBDO010000022.1"/>
</dbReference>
<dbReference type="Proteomes" id="UP000284779">
    <property type="component" value="Unassembled WGS sequence"/>
</dbReference>
<dbReference type="SUPFAM" id="SSF53795">
    <property type="entry name" value="PEP carboxykinase-like"/>
    <property type="match status" value="1"/>
</dbReference>
<evidence type="ECO:0008006" key="3">
    <source>
        <dbReference type="Google" id="ProtNLM"/>
    </source>
</evidence>
<comment type="caution">
    <text evidence="1">The sequence shown here is derived from an EMBL/GenBank/DDBJ whole genome shotgun (WGS) entry which is preliminary data.</text>
</comment>
<gene>
    <name evidence="1" type="ORF">DW944_06825</name>
</gene>
<evidence type="ECO:0000313" key="2">
    <source>
        <dbReference type="Proteomes" id="UP000284779"/>
    </source>
</evidence>
<dbReference type="EMBL" id="QSFD01000006">
    <property type="protein sequence ID" value="RHA18241.1"/>
    <property type="molecule type" value="Genomic_DNA"/>
</dbReference>
<sequence>MAFKIKLAGIGFQVNGIYEESLKKHCGDYLDIEENSDNKKCFDNCVAGKEDLKLSDNDSVYEINISEDDIIREQGTMLEDEGQSGLAPEYLETLALLRKVAEVLPEKDGFLMHGAVIQWKDKAYMFTAPSGTGKTTHIRLWRKYLGQGVSIINGDKPFIRIVDDCVRIYGTPWAGKEGWQNNKNAPLGGICIIERGTECGIRKLDSKEAIPYLLGQIHFGDSSAQAGKTLELLDVLIKKVPVYILNCDISEHAVRTSYEAMTGEEYRES</sequence>
<keyword evidence="2" id="KW-1185">Reference proteome</keyword>
<reference evidence="1 2" key="1">
    <citation type="submission" date="2018-08" db="EMBL/GenBank/DDBJ databases">
        <title>A genome reference for cultivated species of the human gut microbiota.</title>
        <authorList>
            <person name="Zou Y."/>
            <person name="Xue W."/>
            <person name="Luo G."/>
        </authorList>
    </citation>
    <scope>NUCLEOTIDE SEQUENCE [LARGE SCALE GENOMIC DNA]</scope>
    <source>
        <strain evidence="1 2">AM44-11BH</strain>
    </source>
</reference>
<dbReference type="AlphaFoldDB" id="A0A413R7X1"/>
<proteinExistence type="predicted"/>
<name>A0A413R7X1_9FIRM</name>
<evidence type="ECO:0000313" key="1">
    <source>
        <dbReference type="EMBL" id="RHA18241.1"/>
    </source>
</evidence>
<accession>A0A413R7X1</accession>